<sequence>MLLKTIVGMSVFLLAIGSVGGCGGLEDPGEVDAEETEALASPSETGFHAFECIPVAMSMFEKEVYGVGSSCALIGRKKNAESRAIDALEAHAENECEAIRDDNPEVWDILCQEICEFNGYDETTGTGVCSYVVTDTDTWEEDGCVTGDRQYNQQEADVQCGCDCLSDL</sequence>
<dbReference type="EMBL" id="CP012673">
    <property type="protein sequence ID" value="AUX39602.1"/>
    <property type="molecule type" value="Genomic_DNA"/>
</dbReference>
<evidence type="ECO:0000313" key="1">
    <source>
        <dbReference type="EMBL" id="AUX39602.1"/>
    </source>
</evidence>
<reference evidence="1 2" key="1">
    <citation type="submission" date="2015-09" db="EMBL/GenBank/DDBJ databases">
        <title>Sorangium comparison.</title>
        <authorList>
            <person name="Zaburannyi N."/>
            <person name="Bunk B."/>
            <person name="Overmann J."/>
            <person name="Mueller R."/>
        </authorList>
    </citation>
    <scope>NUCLEOTIDE SEQUENCE [LARGE SCALE GENOMIC DNA]</scope>
    <source>
        <strain evidence="1 2">So ce26</strain>
    </source>
</reference>
<dbReference type="RefSeq" id="WP_104977548.1">
    <property type="nucleotide sequence ID" value="NZ_CP012673.1"/>
</dbReference>
<evidence type="ECO:0000313" key="2">
    <source>
        <dbReference type="Proteomes" id="UP000238348"/>
    </source>
</evidence>
<name>A0A2L0EJW6_SORCE</name>
<dbReference type="Proteomes" id="UP000238348">
    <property type="component" value="Chromosome"/>
</dbReference>
<dbReference type="AlphaFoldDB" id="A0A2L0EJW6"/>
<protein>
    <submittedName>
        <fullName evidence="1">Uncharacterized protein</fullName>
    </submittedName>
</protein>
<accession>A0A2L0EJW6</accession>
<proteinExistence type="predicted"/>
<dbReference type="PROSITE" id="PS51257">
    <property type="entry name" value="PROKAR_LIPOPROTEIN"/>
    <property type="match status" value="1"/>
</dbReference>
<gene>
    <name evidence="1" type="ORF">SOCE26_009960</name>
</gene>
<organism evidence="1 2">
    <name type="scientific">Sorangium cellulosum</name>
    <name type="common">Polyangium cellulosum</name>
    <dbReference type="NCBI Taxonomy" id="56"/>
    <lineage>
        <taxon>Bacteria</taxon>
        <taxon>Pseudomonadati</taxon>
        <taxon>Myxococcota</taxon>
        <taxon>Polyangia</taxon>
        <taxon>Polyangiales</taxon>
        <taxon>Polyangiaceae</taxon>
        <taxon>Sorangium</taxon>
    </lineage>
</organism>